<comment type="function">
    <text evidence="13">Through its N-linked glycans ensures anchoring of secretory IgA (sIgA) molecules to mucus lining the epithelial surface to neutralize extracellular pathogens. On its own (free form) may act as a non-specific microbial scavenger to prevent pathogen interaction with epithelial cells.</text>
</comment>
<dbReference type="Gene3D" id="2.60.40.10">
    <property type="entry name" value="Immunoglobulins"/>
    <property type="match status" value="1"/>
</dbReference>
<organism evidence="17 18">
    <name type="scientific">Serinus canaria</name>
    <name type="common">Island canary</name>
    <name type="synonym">Fringilla canaria</name>
    <dbReference type="NCBI Taxonomy" id="9135"/>
    <lineage>
        <taxon>Eukaryota</taxon>
        <taxon>Metazoa</taxon>
        <taxon>Chordata</taxon>
        <taxon>Craniata</taxon>
        <taxon>Vertebrata</taxon>
        <taxon>Euteleostomi</taxon>
        <taxon>Archelosauria</taxon>
        <taxon>Archosauria</taxon>
        <taxon>Dinosauria</taxon>
        <taxon>Saurischia</taxon>
        <taxon>Theropoda</taxon>
        <taxon>Coelurosauria</taxon>
        <taxon>Aves</taxon>
        <taxon>Neognathae</taxon>
        <taxon>Neoaves</taxon>
        <taxon>Telluraves</taxon>
        <taxon>Australaves</taxon>
        <taxon>Passeriformes</taxon>
        <taxon>Passeroidea</taxon>
        <taxon>Fringillidae</taxon>
        <taxon>Carduelinae</taxon>
        <taxon>Serinus</taxon>
    </lineage>
</organism>
<evidence type="ECO:0000259" key="16">
    <source>
        <dbReference type="PROSITE" id="PS50835"/>
    </source>
</evidence>
<keyword evidence="10" id="KW-0325">Glycoprotein</keyword>
<evidence type="ECO:0000256" key="15">
    <source>
        <dbReference type="ARBA" id="ARBA00049745"/>
    </source>
</evidence>
<proteinExistence type="predicted"/>
<comment type="subcellular location">
    <subcellularLocation>
        <location evidence="1">Cell membrane</location>
        <topology evidence="1">Single-pass type I membrane protein</topology>
    </subcellularLocation>
    <subcellularLocation>
        <location evidence="2">Secreted</location>
    </subcellularLocation>
</comment>
<dbReference type="InterPro" id="IPR013106">
    <property type="entry name" value="Ig_V-set"/>
</dbReference>
<evidence type="ECO:0000256" key="6">
    <source>
        <dbReference type="ARBA" id="ARBA00022729"/>
    </source>
</evidence>
<keyword evidence="7" id="KW-1133">Transmembrane helix</keyword>
<evidence type="ECO:0000256" key="8">
    <source>
        <dbReference type="ARBA" id="ARBA00023136"/>
    </source>
</evidence>
<dbReference type="CDD" id="cd05716">
    <property type="entry name" value="IgV_pIgR_like"/>
    <property type="match status" value="1"/>
</dbReference>
<dbReference type="GO" id="GO:0005576">
    <property type="term" value="C:extracellular region"/>
    <property type="evidence" value="ECO:0007669"/>
    <property type="project" value="UniProtKB-SubCell"/>
</dbReference>
<name>A0A8C9NFU8_SERCA</name>
<dbReference type="SMART" id="SM00409">
    <property type="entry name" value="IG"/>
    <property type="match status" value="1"/>
</dbReference>
<comment type="subunit">
    <text evidence="14">Interacts (mainly via CDR1-like domain) with dimeric IgA. Interacts (mainly via CDR2-like domain) with pentameric IgM.</text>
</comment>
<dbReference type="InterPro" id="IPR050671">
    <property type="entry name" value="CD300_family_receptors"/>
</dbReference>
<sequence length="178" mass="18970">QRECWGAGMRPTGSPACCPAVSSPVFGPRQVHGVRGGSVTVRCFYPPTPANRHDRKYWCRQRGSACLTLLSSDFVAAAYQGRATLTDHPEQEQFQIHISGLEPGDAGTFQCGLGVNGRGLSFRVTLSVAEGKHTLGTPSNTISLVFYLKSGAVPCCRPCRRGCRSPGTAATARPGRSC</sequence>
<keyword evidence="8" id="KW-0472">Membrane</keyword>
<keyword evidence="18" id="KW-1185">Reference proteome</keyword>
<evidence type="ECO:0000256" key="9">
    <source>
        <dbReference type="ARBA" id="ARBA00023157"/>
    </source>
</evidence>
<evidence type="ECO:0000256" key="10">
    <source>
        <dbReference type="ARBA" id="ARBA00023180"/>
    </source>
</evidence>
<dbReference type="PANTHER" id="PTHR11860:SF82">
    <property type="entry name" value="POLYMERIC IMMUNOGLOBULIN RECEPTOR"/>
    <property type="match status" value="1"/>
</dbReference>
<dbReference type="Ensembl" id="ENSSCAT00000018520.1">
    <property type="protein sequence ID" value="ENSSCAP00000016534.1"/>
    <property type="gene ID" value="ENSSCAG00000012070.1"/>
</dbReference>
<dbReference type="Pfam" id="PF07686">
    <property type="entry name" value="V-set"/>
    <property type="match status" value="1"/>
</dbReference>
<dbReference type="OMA" id="WCKIAAN"/>
<keyword evidence="4" id="KW-0964">Secreted</keyword>
<reference evidence="17" key="2">
    <citation type="submission" date="2025-09" db="UniProtKB">
        <authorList>
            <consortium name="Ensembl"/>
        </authorList>
    </citation>
    <scope>IDENTIFICATION</scope>
</reference>
<dbReference type="PANTHER" id="PTHR11860">
    <property type="entry name" value="POLYMERIC-IMMUNOGLOBULIN RECEPTOR"/>
    <property type="match status" value="1"/>
</dbReference>
<keyword evidence="11" id="KW-0393">Immunoglobulin domain</keyword>
<evidence type="ECO:0000256" key="11">
    <source>
        <dbReference type="ARBA" id="ARBA00023319"/>
    </source>
</evidence>
<feature type="domain" description="Ig-like" evidence="16">
    <location>
        <begin position="19"/>
        <end position="127"/>
    </location>
</feature>
<dbReference type="InterPro" id="IPR007110">
    <property type="entry name" value="Ig-like_dom"/>
</dbReference>
<evidence type="ECO:0000256" key="4">
    <source>
        <dbReference type="ARBA" id="ARBA00022525"/>
    </source>
</evidence>
<evidence type="ECO:0000256" key="12">
    <source>
        <dbReference type="ARBA" id="ARBA00049599"/>
    </source>
</evidence>
<dbReference type="GO" id="GO:0005886">
    <property type="term" value="C:plasma membrane"/>
    <property type="evidence" value="ECO:0007669"/>
    <property type="project" value="UniProtKB-SubCell"/>
</dbReference>
<reference evidence="17" key="1">
    <citation type="submission" date="2025-08" db="UniProtKB">
        <authorList>
            <consortium name="Ensembl"/>
        </authorList>
    </citation>
    <scope>IDENTIFICATION</scope>
</reference>
<comment type="function">
    <text evidence="12">Mediates selective transcytosis of polymeric IgA and IgM across mucosal epithelial cells. Binds polymeric IgA and IgM at the basolateral surface of epithelial cells. The complex is then transported across the cell to be secreted at the apical surface. During this process, a cleavage occurs that separates the extracellular (known as the secretory component) from the transmembrane segment.</text>
</comment>
<evidence type="ECO:0000256" key="14">
    <source>
        <dbReference type="ARBA" id="ARBA00049678"/>
    </source>
</evidence>
<keyword evidence="6" id="KW-0732">Signal</keyword>
<dbReference type="PROSITE" id="PS50835">
    <property type="entry name" value="IG_LIKE"/>
    <property type="match status" value="1"/>
</dbReference>
<keyword evidence="5" id="KW-0812">Transmembrane</keyword>
<evidence type="ECO:0000313" key="17">
    <source>
        <dbReference type="Ensembl" id="ENSSCAP00000016534.1"/>
    </source>
</evidence>
<evidence type="ECO:0000256" key="2">
    <source>
        <dbReference type="ARBA" id="ARBA00004613"/>
    </source>
</evidence>
<evidence type="ECO:0000256" key="7">
    <source>
        <dbReference type="ARBA" id="ARBA00022989"/>
    </source>
</evidence>
<accession>A0A8C9NFU8</accession>
<dbReference type="InterPro" id="IPR003599">
    <property type="entry name" value="Ig_sub"/>
</dbReference>
<dbReference type="InterPro" id="IPR036179">
    <property type="entry name" value="Ig-like_dom_sf"/>
</dbReference>
<keyword evidence="9" id="KW-1015">Disulfide bond</keyword>
<dbReference type="InterPro" id="IPR013783">
    <property type="entry name" value="Ig-like_fold"/>
</dbReference>
<dbReference type="AlphaFoldDB" id="A0A8C9NFU8"/>
<dbReference type="GO" id="GO:0004888">
    <property type="term" value="F:transmembrane signaling receptor activity"/>
    <property type="evidence" value="ECO:0007669"/>
    <property type="project" value="TreeGrafter"/>
</dbReference>
<evidence type="ECO:0000256" key="1">
    <source>
        <dbReference type="ARBA" id="ARBA00004251"/>
    </source>
</evidence>
<dbReference type="Proteomes" id="UP000694409">
    <property type="component" value="Unassembled WGS sequence"/>
</dbReference>
<dbReference type="SUPFAM" id="SSF48726">
    <property type="entry name" value="Immunoglobulin"/>
    <property type="match status" value="1"/>
</dbReference>
<protein>
    <recommendedName>
        <fullName evidence="15">Polymeric immunoglobulin receptor</fullName>
    </recommendedName>
</protein>
<evidence type="ECO:0000256" key="5">
    <source>
        <dbReference type="ARBA" id="ARBA00022692"/>
    </source>
</evidence>
<evidence type="ECO:0000256" key="3">
    <source>
        <dbReference type="ARBA" id="ARBA00022475"/>
    </source>
</evidence>
<evidence type="ECO:0000256" key="13">
    <source>
        <dbReference type="ARBA" id="ARBA00049604"/>
    </source>
</evidence>
<dbReference type="GeneTree" id="ENSGT00940000161667"/>
<evidence type="ECO:0000313" key="18">
    <source>
        <dbReference type="Proteomes" id="UP000694409"/>
    </source>
</evidence>
<keyword evidence="3" id="KW-1003">Cell membrane</keyword>